<dbReference type="AlphaFoldDB" id="A0A857C8T4"/>
<dbReference type="InterPro" id="IPR011991">
    <property type="entry name" value="ArsR-like_HTH"/>
</dbReference>
<feature type="domain" description="HTH arsR-type" evidence="4">
    <location>
        <begin position="9"/>
        <end position="103"/>
    </location>
</feature>
<evidence type="ECO:0000256" key="3">
    <source>
        <dbReference type="ARBA" id="ARBA00023163"/>
    </source>
</evidence>
<dbReference type="Gene3D" id="1.10.10.10">
    <property type="entry name" value="Winged helix-like DNA-binding domain superfamily/Winged helix DNA-binding domain"/>
    <property type="match status" value="1"/>
</dbReference>
<dbReference type="OrthoDB" id="9790747at2"/>
<protein>
    <submittedName>
        <fullName evidence="5">Metalloregulator ArsR/SmtB family transcription factor</fullName>
    </submittedName>
</protein>
<sequence length="103" mass="11497">MPVLPAETLSPEETDHLSETFRLLGDPSRLRIVLACAVGPRAVTRIANDLGLSQSLVSHHLRLLRAARLVRGIRRSKQVLYELSDPHVMSVVRSIVCHLVEEK</sequence>
<dbReference type="EMBL" id="CP046908">
    <property type="protein sequence ID" value="QGZ35278.1"/>
    <property type="molecule type" value="Genomic_DNA"/>
</dbReference>
<keyword evidence="3" id="KW-0804">Transcription</keyword>
<dbReference type="KEGG" id="siw:GH266_12680"/>
<proteinExistence type="predicted"/>
<dbReference type="GO" id="GO:0003700">
    <property type="term" value="F:DNA-binding transcription factor activity"/>
    <property type="evidence" value="ECO:0007669"/>
    <property type="project" value="InterPro"/>
</dbReference>
<evidence type="ECO:0000256" key="2">
    <source>
        <dbReference type="ARBA" id="ARBA00023125"/>
    </source>
</evidence>
<dbReference type="PROSITE" id="PS50987">
    <property type="entry name" value="HTH_ARSR_2"/>
    <property type="match status" value="1"/>
</dbReference>
<dbReference type="SUPFAM" id="SSF46785">
    <property type="entry name" value="Winged helix' DNA-binding domain"/>
    <property type="match status" value="1"/>
</dbReference>
<name>A0A857C8T4_9HYPH</name>
<evidence type="ECO:0000313" key="5">
    <source>
        <dbReference type="EMBL" id="QGZ35278.1"/>
    </source>
</evidence>
<dbReference type="InterPro" id="IPR001845">
    <property type="entry name" value="HTH_ArsR_DNA-bd_dom"/>
</dbReference>
<gene>
    <name evidence="5" type="ORF">GH266_12680</name>
</gene>
<dbReference type="GO" id="GO:0003677">
    <property type="term" value="F:DNA binding"/>
    <property type="evidence" value="ECO:0007669"/>
    <property type="project" value="UniProtKB-KW"/>
</dbReference>
<accession>A0A857C8T4</accession>
<dbReference type="PANTHER" id="PTHR43132:SF6">
    <property type="entry name" value="HTH-TYPE TRANSCRIPTIONAL REPRESSOR CZRA"/>
    <property type="match status" value="1"/>
</dbReference>
<evidence type="ECO:0000259" key="4">
    <source>
        <dbReference type="PROSITE" id="PS50987"/>
    </source>
</evidence>
<dbReference type="NCBIfam" id="NF033788">
    <property type="entry name" value="HTH_metalloreg"/>
    <property type="match status" value="1"/>
</dbReference>
<organism evidence="5 6">
    <name type="scientific">Stappia indica</name>
    <dbReference type="NCBI Taxonomy" id="538381"/>
    <lineage>
        <taxon>Bacteria</taxon>
        <taxon>Pseudomonadati</taxon>
        <taxon>Pseudomonadota</taxon>
        <taxon>Alphaproteobacteria</taxon>
        <taxon>Hyphomicrobiales</taxon>
        <taxon>Stappiaceae</taxon>
        <taxon>Stappia</taxon>
    </lineage>
</organism>
<evidence type="ECO:0000313" key="6">
    <source>
        <dbReference type="Proteomes" id="UP000435648"/>
    </source>
</evidence>
<keyword evidence="2" id="KW-0238">DNA-binding</keyword>
<reference evidence="5 6" key="1">
    <citation type="submission" date="2019-12" db="EMBL/GenBank/DDBJ databases">
        <title>The genome of Stappia indica PHM037.</title>
        <authorList>
            <person name="Kacar D."/>
            <person name="Galan B."/>
            <person name="Canedo L."/>
            <person name="Rodriguez P."/>
            <person name="de la Calle F."/>
            <person name="Garcia J.L."/>
        </authorList>
    </citation>
    <scope>NUCLEOTIDE SEQUENCE [LARGE SCALE GENOMIC DNA]</scope>
    <source>
        <strain evidence="5 6">PHM037</strain>
    </source>
</reference>
<keyword evidence="1" id="KW-0805">Transcription regulation</keyword>
<dbReference type="InterPro" id="IPR036390">
    <property type="entry name" value="WH_DNA-bd_sf"/>
</dbReference>
<dbReference type="SMART" id="SM00418">
    <property type="entry name" value="HTH_ARSR"/>
    <property type="match status" value="1"/>
</dbReference>
<evidence type="ECO:0000256" key="1">
    <source>
        <dbReference type="ARBA" id="ARBA00023015"/>
    </source>
</evidence>
<dbReference type="Pfam" id="PF01022">
    <property type="entry name" value="HTH_5"/>
    <property type="match status" value="1"/>
</dbReference>
<dbReference type="PRINTS" id="PR00778">
    <property type="entry name" value="HTHARSR"/>
</dbReference>
<dbReference type="CDD" id="cd00090">
    <property type="entry name" value="HTH_ARSR"/>
    <property type="match status" value="1"/>
</dbReference>
<dbReference type="Proteomes" id="UP000435648">
    <property type="component" value="Chromosome"/>
</dbReference>
<dbReference type="InterPro" id="IPR036388">
    <property type="entry name" value="WH-like_DNA-bd_sf"/>
</dbReference>
<dbReference type="InterPro" id="IPR051011">
    <property type="entry name" value="Metal_resp_trans_reg"/>
</dbReference>
<dbReference type="PANTHER" id="PTHR43132">
    <property type="entry name" value="ARSENICAL RESISTANCE OPERON REPRESSOR ARSR-RELATED"/>
    <property type="match status" value="1"/>
</dbReference>